<gene>
    <name evidence="8" type="ORF">GETHED_28000</name>
</gene>
<keyword evidence="6" id="KW-0732">Signal</keyword>
<evidence type="ECO:0000313" key="8">
    <source>
        <dbReference type="EMBL" id="GLH68436.1"/>
    </source>
</evidence>
<proteinExistence type="predicted"/>
<comment type="caution">
    <text evidence="8">The sequence shown here is derived from an EMBL/GenBank/DDBJ whole genome shotgun (WGS) entry which is preliminary data.</text>
</comment>
<keyword evidence="4" id="KW-0288">FMN</keyword>
<evidence type="ECO:0000256" key="2">
    <source>
        <dbReference type="ARBA" id="ARBA00022553"/>
    </source>
</evidence>
<dbReference type="PANTHER" id="PTHR36118:SF1">
    <property type="entry name" value="ION-TRANSLOCATING OXIDOREDUCTASE COMPLEX SUBUNIT G"/>
    <property type="match status" value="1"/>
</dbReference>
<evidence type="ECO:0000259" key="7">
    <source>
        <dbReference type="SMART" id="SM00900"/>
    </source>
</evidence>
<dbReference type="InterPro" id="IPR007329">
    <property type="entry name" value="FMN-bd"/>
</dbReference>
<evidence type="ECO:0000256" key="5">
    <source>
        <dbReference type="ARBA" id="ARBA00022982"/>
    </source>
</evidence>
<evidence type="ECO:0000256" key="4">
    <source>
        <dbReference type="ARBA" id="ARBA00022643"/>
    </source>
</evidence>
<feature type="signal peptide" evidence="6">
    <location>
        <begin position="1"/>
        <end position="16"/>
    </location>
</feature>
<evidence type="ECO:0000256" key="6">
    <source>
        <dbReference type="SAM" id="SignalP"/>
    </source>
</evidence>
<name>A0ABQ5Q1Z9_9BACT</name>
<dbReference type="RefSeq" id="WP_285610348.1">
    <property type="nucleotide sequence ID" value="NZ_BSDC01000005.1"/>
</dbReference>
<keyword evidence="1" id="KW-0813">Transport</keyword>
<dbReference type="Pfam" id="PF04205">
    <property type="entry name" value="FMN_bind"/>
    <property type="match status" value="1"/>
</dbReference>
<dbReference type="PANTHER" id="PTHR36118">
    <property type="entry name" value="ION-TRANSLOCATING OXIDOREDUCTASE COMPLEX SUBUNIT G"/>
    <property type="match status" value="1"/>
</dbReference>
<accession>A0ABQ5Q1Z9</accession>
<keyword evidence="3" id="KW-0285">Flavoprotein</keyword>
<keyword evidence="2" id="KW-0597">Phosphoprotein</keyword>
<dbReference type="InterPro" id="IPR010209">
    <property type="entry name" value="Ion_transpt_RnfG/RsxG"/>
</dbReference>
<sequence length="172" mass="18889">MIRVLAPLAFSLPLFATLPSTQEALALAFPGAQFTRREFVLSEAQAGQVKALAQVEVPGRWLVVYEARKNGTLVGVGFFDTHRVRTLNETLLVALAPEGRVLRVEAVAFHEPAEYMAKEAWVKQFEGKALDPQLSLKGSIHPLSGATLTAHAMTDAARRCLALHRVLYREAK</sequence>
<keyword evidence="5" id="KW-0249">Electron transport</keyword>
<evidence type="ECO:0000313" key="9">
    <source>
        <dbReference type="Proteomes" id="UP001165044"/>
    </source>
</evidence>
<dbReference type="EMBL" id="BSDC01000005">
    <property type="protein sequence ID" value="GLH68436.1"/>
    <property type="molecule type" value="Genomic_DNA"/>
</dbReference>
<feature type="domain" description="FMN-binding" evidence="7">
    <location>
        <begin position="86"/>
        <end position="164"/>
    </location>
</feature>
<keyword evidence="9" id="KW-1185">Reference proteome</keyword>
<dbReference type="Proteomes" id="UP001165044">
    <property type="component" value="Unassembled WGS sequence"/>
</dbReference>
<protein>
    <submittedName>
        <fullName evidence="8">FMN-binding protein</fullName>
    </submittedName>
</protein>
<evidence type="ECO:0000256" key="3">
    <source>
        <dbReference type="ARBA" id="ARBA00022630"/>
    </source>
</evidence>
<evidence type="ECO:0000256" key="1">
    <source>
        <dbReference type="ARBA" id="ARBA00022448"/>
    </source>
</evidence>
<feature type="chain" id="PRO_5045787893" evidence="6">
    <location>
        <begin position="17"/>
        <end position="172"/>
    </location>
</feature>
<organism evidence="8 9">
    <name type="scientific">Geothrix edaphica</name>
    <dbReference type="NCBI Taxonomy" id="2927976"/>
    <lineage>
        <taxon>Bacteria</taxon>
        <taxon>Pseudomonadati</taxon>
        <taxon>Acidobacteriota</taxon>
        <taxon>Holophagae</taxon>
        <taxon>Holophagales</taxon>
        <taxon>Holophagaceae</taxon>
        <taxon>Geothrix</taxon>
    </lineage>
</organism>
<reference evidence="8" key="1">
    <citation type="journal article" date="2023" name="Antonie Van Leeuwenhoek">
        <title>Mesoterricola silvestris gen. nov., sp. nov., Mesoterricola sediminis sp. nov., Geothrix oryzae sp. nov., Geothrix edaphica sp. nov., Geothrix rubra sp. nov., and Geothrix limicola sp. nov., six novel members of Acidobacteriota isolated from soils.</title>
        <authorList>
            <person name="Itoh H."/>
            <person name="Sugisawa Y."/>
            <person name="Mise K."/>
            <person name="Xu Z."/>
            <person name="Kuniyasu M."/>
            <person name="Ushijima N."/>
            <person name="Kawano K."/>
            <person name="Kobayashi E."/>
            <person name="Shiratori Y."/>
            <person name="Masuda Y."/>
            <person name="Senoo K."/>
        </authorList>
    </citation>
    <scope>NUCLEOTIDE SEQUENCE</scope>
    <source>
        <strain evidence="8">Red802</strain>
    </source>
</reference>
<dbReference type="SMART" id="SM00900">
    <property type="entry name" value="FMN_bind"/>
    <property type="match status" value="1"/>
</dbReference>